<dbReference type="Gene3D" id="3.40.50.1820">
    <property type="entry name" value="alpha/beta hydrolase"/>
    <property type="match status" value="1"/>
</dbReference>
<dbReference type="InterPro" id="IPR013094">
    <property type="entry name" value="AB_hydrolase_3"/>
</dbReference>
<dbReference type="PANTHER" id="PTHR48081:SF8">
    <property type="entry name" value="ALPHA_BETA HYDROLASE FOLD-3 DOMAIN-CONTAINING PROTEIN-RELATED"/>
    <property type="match status" value="1"/>
</dbReference>
<keyword evidence="4" id="KW-1185">Reference proteome</keyword>
<evidence type="ECO:0000259" key="2">
    <source>
        <dbReference type="Pfam" id="PF07859"/>
    </source>
</evidence>
<protein>
    <submittedName>
        <fullName evidence="3">Alpha/beta hydrolase</fullName>
    </submittedName>
</protein>
<dbReference type="InterPro" id="IPR050300">
    <property type="entry name" value="GDXG_lipolytic_enzyme"/>
</dbReference>
<dbReference type="RefSeq" id="WP_344314531.1">
    <property type="nucleotide sequence ID" value="NZ_BAAANY010000037.1"/>
</dbReference>
<proteinExistence type="predicted"/>
<dbReference type="InterPro" id="IPR029058">
    <property type="entry name" value="AB_hydrolase_fold"/>
</dbReference>
<feature type="domain" description="Alpha/beta hydrolase fold-3" evidence="2">
    <location>
        <begin position="82"/>
        <end position="296"/>
    </location>
</feature>
<reference evidence="3 4" key="1">
    <citation type="journal article" date="2019" name="Int. J. Syst. Evol. Microbiol.">
        <title>The Global Catalogue of Microorganisms (GCM) 10K type strain sequencing project: providing services to taxonomists for standard genome sequencing and annotation.</title>
        <authorList>
            <consortium name="The Broad Institute Genomics Platform"/>
            <consortium name="The Broad Institute Genome Sequencing Center for Infectious Disease"/>
            <person name="Wu L."/>
            <person name="Ma J."/>
        </authorList>
    </citation>
    <scope>NUCLEOTIDE SEQUENCE [LARGE SCALE GENOMIC DNA]</scope>
    <source>
        <strain evidence="3 4">JCM 14718</strain>
    </source>
</reference>
<evidence type="ECO:0000313" key="3">
    <source>
        <dbReference type="EMBL" id="GAA1711752.1"/>
    </source>
</evidence>
<dbReference type="EMBL" id="BAAANY010000037">
    <property type="protein sequence ID" value="GAA1711752.1"/>
    <property type="molecule type" value="Genomic_DNA"/>
</dbReference>
<evidence type="ECO:0000313" key="4">
    <source>
        <dbReference type="Proteomes" id="UP001500618"/>
    </source>
</evidence>
<sequence length="325" mass="34515">MTLEPAVRAHLDAMAESSLAPADMVAFRVFLTAEIDRMFEKFGEPGPPVADVRDHRVPVSGGAEIVVRTYHPDPAAVLPAHVVLHGGGWTTGSIDELVADGSARHRAVRANCVVVLVEYRLAPEHRFPIPVHDVVAAVRWLTENAVALGVDPATVTLGGSSAGANLAAAAVVAEPALGIAALLLEVPALDLTLGTATATCADLVVQHGPDSEIGDLLSRTLALLDRARRDYLGHLELAELSTASPLLVPDLTRFPPTYIQTAQWDPLRTDGSAFVQRLRDAGVRASVTCYPGALHGSPILTATWPTARRWQDDLIARLVDVHGRA</sequence>
<dbReference type="PANTHER" id="PTHR48081">
    <property type="entry name" value="AB HYDROLASE SUPERFAMILY PROTEIN C4A8.06C"/>
    <property type="match status" value="1"/>
</dbReference>
<name>A0ABN2IUI2_9ACTN</name>
<keyword evidence="1 3" id="KW-0378">Hydrolase</keyword>
<dbReference type="SUPFAM" id="SSF53474">
    <property type="entry name" value="alpha/beta-Hydrolases"/>
    <property type="match status" value="1"/>
</dbReference>
<evidence type="ECO:0000256" key="1">
    <source>
        <dbReference type="ARBA" id="ARBA00022801"/>
    </source>
</evidence>
<dbReference type="GO" id="GO:0016787">
    <property type="term" value="F:hydrolase activity"/>
    <property type="evidence" value="ECO:0007669"/>
    <property type="project" value="UniProtKB-KW"/>
</dbReference>
<dbReference type="Pfam" id="PF07859">
    <property type="entry name" value="Abhydrolase_3"/>
    <property type="match status" value="1"/>
</dbReference>
<comment type="caution">
    <text evidence="3">The sequence shown here is derived from an EMBL/GenBank/DDBJ whole genome shotgun (WGS) entry which is preliminary data.</text>
</comment>
<dbReference type="Proteomes" id="UP001500618">
    <property type="component" value="Unassembled WGS sequence"/>
</dbReference>
<accession>A0ABN2IUI2</accession>
<gene>
    <name evidence="3" type="ORF">GCM10009765_71160</name>
</gene>
<organism evidence="3 4">
    <name type="scientific">Fodinicola feengrottensis</name>
    <dbReference type="NCBI Taxonomy" id="435914"/>
    <lineage>
        <taxon>Bacteria</taxon>
        <taxon>Bacillati</taxon>
        <taxon>Actinomycetota</taxon>
        <taxon>Actinomycetes</taxon>
        <taxon>Mycobacteriales</taxon>
        <taxon>Fodinicola</taxon>
    </lineage>
</organism>